<dbReference type="FunFam" id="3.80.10.10:FF:000737">
    <property type="entry name" value="Predicted protein"/>
    <property type="match status" value="1"/>
</dbReference>
<evidence type="ECO:0000256" key="3">
    <source>
        <dbReference type="ARBA" id="ARBA00012513"/>
    </source>
</evidence>
<evidence type="ECO:0000256" key="14">
    <source>
        <dbReference type="ARBA" id="ARBA00022840"/>
    </source>
</evidence>
<evidence type="ECO:0000256" key="13">
    <source>
        <dbReference type="ARBA" id="ARBA00022777"/>
    </source>
</evidence>
<dbReference type="InterPro" id="IPR017441">
    <property type="entry name" value="Protein_kinase_ATP_BS"/>
</dbReference>
<proteinExistence type="inferred from homology"/>
<keyword evidence="12 21" id="KW-0547">Nucleotide-binding</keyword>
<dbReference type="GO" id="GO:0099402">
    <property type="term" value="P:plant organ development"/>
    <property type="evidence" value="ECO:0007669"/>
    <property type="project" value="UniProtKB-ARBA"/>
</dbReference>
<evidence type="ECO:0000256" key="2">
    <source>
        <dbReference type="ARBA" id="ARBA00008684"/>
    </source>
</evidence>
<dbReference type="SMART" id="SM00369">
    <property type="entry name" value="LRR_TYP"/>
    <property type="match status" value="12"/>
</dbReference>
<keyword evidence="5" id="KW-0723">Serine/threonine-protein kinase</keyword>
<dbReference type="InterPro" id="IPR032675">
    <property type="entry name" value="LRR_dom_sf"/>
</dbReference>
<evidence type="ECO:0000256" key="7">
    <source>
        <dbReference type="ARBA" id="ARBA00022626"/>
    </source>
</evidence>
<dbReference type="Proteomes" id="UP000287651">
    <property type="component" value="Unassembled WGS sequence"/>
</dbReference>
<comment type="similarity">
    <text evidence="2">Belongs to the protein kinase superfamily. Ser/Thr protein kinase family.</text>
</comment>
<evidence type="ECO:0000313" key="25">
    <source>
        <dbReference type="Proteomes" id="UP000287651"/>
    </source>
</evidence>
<evidence type="ECO:0000256" key="8">
    <source>
        <dbReference type="ARBA" id="ARBA00022679"/>
    </source>
</evidence>
<dbReference type="FunFam" id="3.80.10.10:FF:000095">
    <property type="entry name" value="LRR receptor-like serine/threonine-protein kinase GSO1"/>
    <property type="match status" value="1"/>
</dbReference>
<keyword evidence="17" id="KW-0675">Receptor</keyword>
<dbReference type="PROSITE" id="PS00108">
    <property type="entry name" value="PROTEIN_KINASE_ST"/>
    <property type="match status" value="1"/>
</dbReference>
<dbReference type="FunFam" id="3.30.200.20:FF:000150">
    <property type="entry name" value="serine/threonine-protein kinase BRI1-like 2"/>
    <property type="match status" value="1"/>
</dbReference>
<evidence type="ECO:0000256" key="5">
    <source>
        <dbReference type="ARBA" id="ARBA00022527"/>
    </source>
</evidence>
<dbReference type="InterPro" id="IPR001611">
    <property type="entry name" value="Leu-rich_rpt"/>
</dbReference>
<comment type="catalytic activity">
    <reaction evidence="20">
        <text>L-seryl-[protein] + ATP = O-phospho-L-seryl-[protein] + ADP + H(+)</text>
        <dbReference type="Rhea" id="RHEA:17989"/>
        <dbReference type="Rhea" id="RHEA-COMP:9863"/>
        <dbReference type="Rhea" id="RHEA-COMP:11604"/>
        <dbReference type="ChEBI" id="CHEBI:15378"/>
        <dbReference type="ChEBI" id="CHEBI:29999"/>
        <dbReference type="ChEBI" id="CHEBI:30616"/>
        <dbReference type="ChEBI" id="CHEBI:83421"/>
        <dbReference type="ChEBI" id="CHEBI:456216"/>
        <dbReference type="EC" id="2.7.11.1"/>
    </reaction>
</comment>
<evidence type="ECO:0000256" key="19">
    <source>
        <dbReference type="ARBA" id="ARBA00047899"/>
    </source>
</evidence>
<dbReference type="PANTHER" id="PTHR27000">
    <property type="entry name" value="LEUCINE-RICH REPEAT RECEPTOR-LIKE PROTEIN KINASE FAMILY PROTEIN-RELATED"/>
    <property type="match status" value="1"/>
</dbReference>
<dbReference type="Pfam" id="PF07714">
    <property type="entry name" value="PK_Tyr_Ser-Thr"/>
    <property type="match status" value="1"/>
</dbReference>
<evidence type="ECO:0000256" key="17">
    <source>
        <dbReference type="ARBA" id="ARBA00023170"/>
    </source>
</evidence>
<dbReference type="Pfam" id="PF00560">
    <property type="entry name" value="LRR_1"/>
    <property type="match status" value="13"/>
</dbReference>
<evidence type="ECO:0000256" key="15">
    <source>
        <dbReference type="ARBA" id="ARBA00022989"/>
    </source>
</evidence>
<name>A0A426XRN3_ENSVE</name>
<dbReference type="Gene3D" id="3.80.10.10">
    <property type="entry name" value="Ribonuclease Inhibitor"/>
    <property type="match status" value="5"/>
</dbReference>
<dbReference type="FunFam" id="3.80.10.10:FF:000400">
    <property type="entry name" value="Nuclear pore complex protein NUP107"/>
    <property type="match status" value="1"/>
</dbReference>
<dbReference type="GO" id="GO:0009653">
    <property type="term" value="P:anatomical structure morphogenesis"/>
    <property type="evidence" value="ECO:0007669"/>
    <property type="project" value="UniProtKB-ARBA"/>
</dbReference>
<evidence type="ECO:0000256" key="1">
    <source>
        <dbReference type="ARBA" id="ARBA00004251"/>
    </source>
</evidence>
<dbReference type="Pfam" id="PF13855">
    <property type="entry name" value="LRR_8"/>
    <property type="match status" value="2"/>
</dbReference>
<feature type="signal peptide" evidence="22">
    <location>
        <begin position="1"/>
        <end position="29"/>
    </location>
</feature>
<dbReference type="PANTHER" id="PTHR27000:SF800">
    <property type="entry name" value="OS11G0197000 PROTEIN"/>
    <property type="match status" value="1"/>
</dbReference>
<gene>
    <name evidence="24" type="ORF">B296_00027713</name>
</gene>
<comment type="caution">
    <text evidence="24">The sequence shown here is derived from an EMBL/GenBank/DDBJ whole genome shotgun (WGS) entry which is preliminary data.</text>
</comment>
<dbReference type="FunFam" id="3.80.10.10:FF:000626">
    <property type="entry name" value="Leucine-rich repeat receptor protein kinase MSP1"/>
    <property type="match status" value="1"/>
</dbReference>
<evidence type="ECO:0000256" key="6">
    <source>
        <dbReference type="ARBA" id="ARBA00022614"/>
    </source>
</evidence>
<dbReference type="InterPro" id="IPR003591">
    <property type="entry name" value="Leu-rich_rpt_typical-subtyp"/>
</dbReference>
<comment type="catalytic activity">
    <reaction evidence="19">
        <text>L-threonyl-[protein] + ATP = O-phospho-L-threonyl-[protein] + ADP + H(+)</text>
        <dbReference type="Rhea" id="RHEA:46608"/>
        <dbReference type="Rhea" id="RHEA-COMP:11060"/>
        <dbReference type="Rhea" id="RHEA-COMP:11605"/>
        <dbReference type="ChEBI" id="CHEBI:15378"/>
        <dbReference type="ChEBI" id="CHEBI:30013"/>
        <dbReference type="ChEBI" id="CHEBI:30616"/>
        <dbReference type="ChEBI" id="CHEBI:61977"/>
        <dbReference type="ChEBI" id="CHEBI:456216"/>
        <dbReference type="EC" id="2.7.11.1"/>
    </reaction>
</comment>
<evidence type="ECO:0000256" key="21">
    <source>
        <dbReference type="PROSITE-ProRule" id="PRU10141"/>
    </source>
</evidence>
<dbReference type="Gene3D" id="3.30.200.20">
    <property type="entry name" value="Phosphorylase Kinase, domain 1"/>
    <property type="match status" value="1"/>
</dbReference>
<dbReference type="Pfam" id="PF08263">
    <property type="entry name" value="LRRNT_2"/>
    <property type="match status" value="1"/>
</dbReference>
<dbReference type="EC" id="2.7.11.1" evidence="3"/>
<keyword evidence="18" id="KW-0325">Glycoprotein</keyword>
<dbReference type="PROSITE" id="PS50011">
    <property type="entry name" value="PROTEIN_KINASE_DOM"/>
    <property type="match status" value="1"/>
</dbReference>
<organism evidence="24 25">
    <name type="scientific">Ensete ventricosum</name>
    <name type="common">Abyssinian banana</name>
    <name type="synonym">Musa ensete</name>
    <dbReference type="NCBI Taxonomy" id="4639"/>
    <lineage>
        <taxon>Eukaryota</taxon>
        <taxon>Viridiplantae</taxon>
        <taxon>Streptophyta</taxon>
        <taxon>Embryophyta</taxon>
        <taxon>Tracheophyta</taxon>
        <taxon>Spermatophyta</taxon>
        <taxon>Magnoliopsida</taxon>
        <taxon>Liliopsida</taxon>
        <taxon>Zingiberales</taxon>
        <taxon>Musaceae</taxon>
        <taxon>Ensete</taxon>
    </lineage>
</organism>
<keyword evidence="15" id="KW-1133">Transmembrane helix</keyword>
<evidence type="ECO:0000256" key="9">
    <source>
        <dbReference type="ARBA" id="ARBA00022692"/>
    </source>
</evidence>
<sequence>MSTRRKKPQMFRAFSFFIILVLCMPISDATYTDDIEKLFTLRDSLAEGRIFLSSWFNVETPCNWSGITCSGQTVQAIDLSYTPLNVRIPSCLGEFGHLRLLNFSGCGLSGHMPETFGDLQNLQSLDLSKNHLSGGLPSSLANLKMLRELVLDTNSFSGVLSTVVGHLKGLTKLSISGNSFSGSIPPDIGSLQNLEYLDLSMNFFSGPLPNNMENLRRLLHLDVSRNELSGSIFPGIGSLENMITIDLSSNSFTGALPSTIGKLTSLESLWLGLNGFTGSLPEEIGNMKMLKVFSVHSCKLTGIVPEEISNLRNLTDLDISENNFEGELPQAIGNLVNLMYLVAADAGLSGSIPAQLGNCKNLKILDLSFNFFSGPLPGSLAGLDAVTTFIVEGNHLEGPIPTWISNWKMVNSIRLGKNLFNGSLPPLNLPYLTSFSADANQLSGEIPPKICDAKSLSSLSLSENKLTGSIEKTFKECCNLTDLVLVGNNLYGEIPGYLGELPLVTLELSQNNFSGMVPDQLWRSPTILELSLSNNQLSGHIPSGISDILERLQLDNNFFEGTIPKSIGYLCNLTNLSLHGNKLSGEIPPELFSCTNMVALDLSSNNLTGSIPGAISQLKLLDNLVLSNNQLSGHIPREICAGFQQVAYPDSEFTQHYGMLDLSYNSLTGQIPAAIKNCAVLKELRLQGNMLNGSIPPELADLTNLTFIDLSFNSLSGPILGPVLAQLSPLQNLQGLLLSNNQFDDLIPSELSLMLPSLVKLNLSSNRLTGSIPKSIFDIKTLTDIDISQNSLSGPIPFAGSIARETSSLLIFNASNNNFNGTILESLSNLTSLAVLDLHNNSLIGSLPSSLSELDYLTYLDLSDNDFLGDIPCGICGIIGLSFVNFSGNKLYRYSEDCASVNSCLAHHILSSPVVPYPPSPTLTESSVCGITLGAAMGLVALLFVFLRWRAMRQKSLDHVSADKANSAVIEPASSDELLGKKLKEPLSINVATFEHALLRLTLSDILRATENFSKARIVGDGGFGTVYKAVLPEECMVAIKRLYGGGGQFQGDREFLAEMETIGKVKHQNLVPLLGYCVFGDERFLIYEYMENGSLEVWLRNRADAVDVLRWPVRFKICLGSARGLAFLHHGFVPHIIHRDMKSSNILLDRDFEPRVSDFGLARIISACETHVSTDLAGTLGYIPPEYGFTMKATVKGDVYSFGVVMLELLTGRPPTGEEEMEGGGNLVGWVRWMAGQGKEAEVLDPCLSAGCLWREQMVQVLAVARACTADEPWKRPSMLEVVKMLKEVKMKEAGDTVTRDVSDLQRSLVVLWPLRGGQRRDGSRQGIVSSGPVHCNDEGTGVVVPLGYGSLHDRSWSATDVLITNGVVSTPELLSECIVSACYPKESEAMCSLEGIDWVTWSKKMMAGVVASRP</sequence>
<dbReference type="InterPro" id="IPR008271">
    <property type="entry name" value="Ser/Thr_kinase_AS"/>
</dbReference>
<dbReference type="GO" id="GO:0005886">
    <property type="term" value="C:plasma membrane"/>
    <property type="evidence" value="ECO:0007669"/>
    <property type="project" value="UniProtKB-SubCell"/>
</dbReference>
<evidence type="ECO:0000256" key="11">
    <source>
        <dbReference type="ARBA" id="ARBA00022737"/>
    </source>
</evidence>
<feature type="domain" description="Protein kinase" evidence="23">
    <location>
        <begin position="1013"/>
        <end position="1292"/>
    </location>
</feature>
<keyword evidence="7" id="KW-1070">Brassinosteroid signaling pathway</keyword>
<evidence type="ECO:0000256" key="20">
    <source>
        <dbReference type="ARBA" id="ARBA00048679"/>
    </source>
</evidence>
<feature type="chain" id="PRO_5018973810" description="non-specific serine/threonine protein kinase" evidence="22">
    <location>
        <begin position="30"/>
        <end position="1416"/>
    </location>
</feature>
<dbReference type="SUPFAM" id="SSF52047">
    <property type="entry name" value="RNI-like"/>
    <property type="match status" value="2"/>
</dbReference>
<evidence type="ECO:0000256" key="10">
    <source>
        <dbReference type="ARBA" id="ARBA00022729"/>
    </source>
</evidence>
<keyword evidence="10 22" id="KW-0732">Signal</keyword>
<protein>
    <recommendedName>
        <fullName evidence="3">non-specific serine/threonine protein kinase</fullName>
        <ecNumber evidence="3">2.7.11.1</ecNumber>
    </recommendedName>
</protein>
<evidence type="ECO:0000256" key="16">
    <source>
        <dbReference type="ARBA" id="ARBA00023136"/>
    </source>
</evidence>
<dbReference type="InterPro" id="IPR000719">
    <property type="entry name" value="Prot_kinase_dom"/>
</dbReference>
<dbReference type="PROSITE" id="PS00107">
    <property type="entry name" value="PROTEIN_KINASE_ATP"/>
    <property type="match status" value="1"/>
</dbReference>
<evidence type="ECO:0000256" key="12">
    <source>
        <dbReference type="ARBA" id="ARBA00022741"/>
    </source>
</evidence>
<dbReference type="GO" id="GO:0005524">
    <property type="term" value="F:ATP binding"/>
    <property type="evidence" value="ECO:0007669"/>
    <property type="project" value="UniProtKB-UniRule"/>
</dbReference>
<evidence type="ECO:0000259" key="23">
    <source>
        <dbReference type="PROSITE" id="PS50011"/>
    </source>
</evidence>
<evidence type="ECO:0000256" key="4">
    <source>
        <dbReference type="ARBA" id="ARBA00022475"/>
    </source>
</evidence>
<evidence type="ECO:0000256" key="18">
    <source>
        <dbReference type="ARBA" id="ARBA00023180"/>
    </source>
</evidence>
<accession>A0A426XRN3</accession>
<reference evidence="24 25" key="1">
    <citation type="journal article" date="2014" name="Agronomy (Basel)">
        <title>A Draft Genome Sequence for Ensete ventricosum, the Drought-Tolerant Tree Against Hunger.</title>
        <authorList>
            <person name="Harrison J."/>
            <person name="Moore K.A."/>
            <person name="Paszkiewicz K."/>
            <person name="Jones T."/>
            <person name="Grant M."/>
            <person name="Ambacheew D."/>
            <person name="Muzemil S."/>
            <person name="Studholme D.J."/>
        </authorList>
    </citation>
    <scope>NUCLEOTIDE SEQUENCE [LARGE SCALE GENOMIC DNA]</scope>
</reference>
<keyword evidence="4" id="KW-1003">Cell membrane</keyword>
<dbReference type="InterPro" id="IPR013210">
    <property type="entry name" value="LRR_N_plant-typ"/>
</dbReference>
<dbReference type="SUPFAM" id="SSF52058">
    <property type="entry name" value="L domain-like"/>
    <property type="match status" value="1"/>
</dbReference>
<keyword evidence="6" id="KW-0433">Leucine-rich repeat</keyword>
<keyword evidence="13" id="KW-0418">Kinase</keyword>
<feature type="binding site" evidence="21">
    <location>
        <position position="1041"/>
    </location>
    <ligand>
        <name>ATP</name>
        <dbReference type="ChEBI" id="CHEBI:30616"/>
    </ligand>
</feature>
<dbReference type="SMART" id="SM00220">
    <property type="entry name" value="S_TKc"/>
    <property type="match status" value="1"/>
</dbReference>
<dbReference type="SUPFAM" id="SSF56112">
    <property type="entry name" value="Protein kinase-like (PK-like)"/>
    <property type="match status" value="1"/>
</dbReference>
<dbReference type="EMBL" id="AMZH03018042">
    <property type="protein sequence ID" value="RRT42148.1"/>
    <property type="molecule type" value="Genomic_DNA"/>
</dbReference>
<dbReference type="GO" id="GO:0004674">
    <property type="term" value="F:protein serine/threonine kinase activity"/>
    <property type="evidence" value="ECO:0007669"/>
    <property type="project" value="UniProtKB-KW"/>
</dbReference>
<keyword evidence="11" id="KW-0677">Repeat</keyword>
<keyword evidence="9" id="KW-0812">Transmembrane</keyword>
<evidence type="ECO:0000256" key="22">
    <source>
        <dbReference type="SAM" id="SignalP"/>
    </source>
</evidence>
<comment type="subcellular location">
    <subcellularLocation>
        <location evidence="1">Cell membrane</location>
        <topology evidence="1">Single-pass type I membrane protein</topology>
    </subcellularLocation>
</comment>
<keyword evidence="14 21" id="KW-0067">ATP-binding</keyword>
<dbReference type="Gene3D" id="1.10.510.10">
    <property type="entry name" value="Transferase(Phosphotransferase) domain 1"/>
    <property type="match status" value="1"/>
</dbReference>
<keyword evidence="8" id="KW-0808">Transferase</keyword>
<dbReference type="InterPro" id="IPR011009">
    <property type="entry name" value="Kinase-like_dom_sf"/>
</dbReference>
<dbReference type="FunFam" id="1.10.510.10:FF:000526">
    <property type="entry name" value="serine/threonine-protein kinase BRI1-like 2"/>
    <property type="match status" value="1"/>
</dbReference>
<dbReference type="GO" id="GO:0009742">
    <property type="term" value="P:brassinosteroid mediated signaling pathway"/>
    <property type="evidence" value="ECO:0007669"/>
    <property type="project" value="UniProtKB-KW"/>
</dbReference>
<evidence type="ECO:0000313" key="24">
    <source>
        <dbReference type="EMBL" id="RRT42148.1"/>
    </source>
</evidence>
<keyword evidence="16" id="KW-0472">Membrane</keyword>
<dbReference type="InterPro" id="IPR001245">
    <property type="entry name" value="Ser-Thr/Tyr_kinase_cat_dom"/>
</dbReference>